<dbReference type="EC" id="6.1.1.17" evidence="4"/>
<evidence type="ECO:0000313" key="14">
    <source>
        <dbReference type="EMBL" id="SFV63167.1"/>
    </source>
</evidence>
<proteinExistence type="inferred from homology"/>
<dbReference type="PANTHER" id="PTHR43311">
    <property type="entry name" value="GLUTAMATE--TRNA LIGASE"/>
    <property type="match status" value="1"/>
</dbReference>
<dbReference type="InterPro" id="IPR000924">
    <property type="entry name" value="Glu/Gln-tRNA-synth"/>
</dbReference>
<dbReference type="Pfam" id="PF00749">
    <property type="entry name" value="tRNA-synt_1c"/>
    <property type="match status" value="1"/>
</dbReference>
<keyword evidence="6 14" id="KW-0436">Ligase</keyword>
<dbReference type="GO" id="GO:0005524">
    <property type="term" value="F:ATP binding"/>
    <property type="evidence" value="ECO:0007669"/>
    <property type="project" value="UniProtKB-KW"/>
</dbReference>
<dbReference type="PANTHER" id="PTHR43311:SF2">
    <property type="entry name" value="GLUTAMATE--TRNA LIGASE, MITOCHONDRIAL-RELATED"/>
    <property type="match status" value="1"/>
</dbReference>
<dbReference type="GO" id="GO:0004818">
    <property type="term" value="F:glutamate-tRNA ligase activity"/>
    <property type="evidence" value="ECO:0007669"/>
    <property type="project" value="UniProtKB-EC"/>
</dbReference>
<organism evidence="14">
    <name type="scientific">hydrothermal vent metagenome</name>
    <dbReference type="NCBI Taxonomy" id="652676"/>
    <lineage>
        <taxon>unclassified sequences</taxon>
        <taxon>metagenomes</taxon>
        <taxon>ecological metagenomes</taxon>
    </lineage>
</organism>
<keyword evidence="5" id="KW-0963">Cytoplasm</keyword>
<keyword evidence="7" id="KW-0547">Nucleotide-binding</keyword>
<sequence length="454" mass="52002">MKTRFAPSPTGDLHIGGARTALFSWLWAKKNKGEFLLRIEDTDLERSTQQSINVILEAMKWLGLDYDGQEIYQTKRFERYKEIIAQLLKEDKAYYCTCSKERLNDLREGLKAKGEKAKYDGLCRNAKHKSGVIRFKNPIDGVVSFNDEVKGIITIANNELDDLIIERSDGSPTYNLSVVVDDHDMDIETIIRGDDHINNTPRQINLYQALGWEVPKFAHLPMILGSDGSRLSKRHGSVNVMQYRNDGFLPEAILNYLVRLGWSYGDKEEFSINEMIELFELKNINKAAASFNAEKLLWLNQQYIKKTDNDELIKHLDWHFKEQNITPNKQLDAVITILKERSKTLKELAEQSAMFFQDIIIDDSLAKKHITEKSKQILNALLQKLKTIDKWNAENIKTCITEVCAEFEIGFGKVGQPFRLALSGNGISPSIDITAELVGQKITLNRLEKIIKLY</sequence>
<protein>
    <recommendedName>
        <fullName evidence="4">glutamate--tRNA ligase</fullName>
        <ecNumber evidence="4">6.1.1.17</ecNumber>
    </recommendedName>
    <alternativeName>
        <fullName evidence="11">Glutamyl-tRNA synthetase</fullName>
    </alternativeName>
</protein>
<evidence type="ECO:0000256" key="8">
    <source>
        <dbReference type="ARBA" id="ARBA00022840"/>
    </source>
</evidence>
<dbReference type="InterPro" id="IPR020751">
    <property type="entry name" value="aa-tRNA-synth_I_codon-bd_sub2"/>
</dbReference>
<dbReference type="SUPFAM" id="SSF48163">
    <property type="entry name" value="An anticodon-binding domain of class I aminoacyl-tRNA synthetases"/>
    <property type="match status" value="1"/>
</dbReference>
<accession>A0A1W1CBP6</accession>
<dbReference type="InterPro" id="IPR004527">
    <property type="entry name" value="Glu-tRNA-ligase_bac/mito"/>
</dbReference>
<dbReference type="CDD" id="cd00808">
    <property type="entry name" value="GluRS_core"/>
    <property type="match status" value="1"/>
</dbReference>
<name>A0A1W1CBP6_9ZZZZ</name>
<evidence type="ECO:0000256" key="3">
    <source>
        <dbReference type="ARBA" id="ARBA00011245"/>
    </source>
</evidence>
<evidence type="ECO:0000256" key="6">
    <source>
        <dbReference type="ARBA" id="ARBA00022598"/>
    </source>
</evidence>
<dbReference type="NCBIfam" id="TIGR00464">
    <property type="entry name" value="gltX_bact"/>
    <property type="match status" value="1"/>
</dbReference>
<dbReference type="GO" id="GO:0006424">
    <property type="term" value="P:glutamyl-tRNA aminoacylation"/>
    <property type="evidence" value="ECO:0007669"/>
    <property type="project" value="InterPro"/>
</dbReference>
<dbReference type="HAMAP" id="MF_00022">
    <property type="entry name" value="Glu_tRNA_synth_type1"/>
    <property type="match status" value="1"/>
</dbReference>
<evidence type="ECO:0000256" key="7">
    <source>
        <dbReference type="ARBA" id="ARBA00022741"/>
    </source>
</evidence>
<evidence type="ECO:0000256" key="1">
    <source>
        <dbReference type="ARBA" id="ARBA00004496"/>
    </source>
</evidence>
<dbReference type="Gene3D" id="1.10.10.350">
    <property type="match status" value="1"/>
</dbReference>
<evidence type="ECO:0000256" key="11">
    <source>
        <dbReference type="ARBA" id="ARBA00030865"/>
    </source>
</evidence>
<dbReference type="EMBL" id="FPHJ01000040">
    <property type="protein sequence ID" value="SFV63167.1"/>
    <property type="molecule type" value="Genomic_DNA"/>
</dbReference>
<comment type="subcellular location">
    <subcellularLocation>
        <location evidence="1">Cytoplasm</location>
    </subcellularLocation>
</comment>
<gene>
    <name evidence="14" type="ORF">MNB_SUP05-5-394</name>
</gene>
<evidence type="ECO:0000259" key="12">
    <source>
        <dbReference type="Pfam" id="PF00749"/>
    </source>
</evidence>
<evidence type="ECO:0000256" key="2">
    <source>
        <dbReference type="ARBA" id="ARBA00007894"/>
    </source>
</evidence>
<comment type="similarity">
    <text evidence="2">Belongs to the class-I aminoacyl-tRNA synthetase family. Glutamate--tRNA ligase type 1 subfamily.</text>
</comment>
<dbReference type="InterPro" id="IPR020058">
    <property type="entry name" value="Glu/Gln-tRNA-synth_Ib_cat-dom"/>
</dbReference>
<dbReference type="InterPro" id="IPR049940">
    <property type="entry name" value="GluQ/Sye"/>
</dbReference>
<dbReference type="SUPFAM" id="SSF52374">
    <property type="entry name" value="Nucleotidylyl transferase"/>
    <property type="match status" value="1"/>
</dbReference>
<dbReference type="InterPro" id="IPR001412">
    <property type="entry name" value="aa-tRNA-synth_I_CS"/>
</dbReference>
<keyword evidence="8" id="KW-0067">ATP-binding</keyword>
<keyword evidence="9" id="KW-0648">Protein biosynthesis</keyword>
<evidence type="ECO:0000256" key="9">
    <source>
        <dbReference type="ARBA" id="ARBA00022917"/>
    </source>
</evidence>
<dbReference type="FunFam" id="3.40.50.620:FF:000007">
    <property type="entry name" value="Glutamate--tRNA ligase"/>
    <property type="match status" value="1"/>
</dbReference>
<evidence type="ECO:0000259" key="13">
    <source>
        <dbReference type="Pfam" id="PF19269"/>
    </source>
</evidence>
<feature type="domain" description="Glutamyl/glutaminyl-tRNA synthetase class Ib catalytic" evidence="12">
    <location>
        <begin position="2"/>
        <end position="298"/>
    </location>
</feature>
<dbReference type="PRINTS" id="PR00987">
    <property type="entry name" value="TRNASYNTHGLU"/>
</dbReference>
<dbReference type="GO" id="GO:0005829">
    <property type="term" value="C:cytosol"/>
    <property type="evidence" value="ECO:0007669"/>
    <property type="project" value="TreeGrafter"/>
</dbReference>
<dbReference type="AlphaFoldDB" id="A0A1W1CBP6"/>
<evidence type="ECO:0000256" key="10">
    <source>
        <dbReference type="ARBA" id="ARBA00023146"/>
    </source>
</evidence>
<keyword evidence="10 14" id="KW-0030">Aminoacyl-tRNA synthetase</keyword>
<evidence type="ECO:0000256" key="5">
    <source>
        <dbReference type="ARBA" id="ARBA00022490"/>
    </source>
</evidence>
<feature type="domain" description="Aminoacyl-tRNA synthetase class I anticodon-binding" evidence="13">
    <location>
        <begin position="312"/>
        <end position="451"/>
    </location>
</feature>
<dbReference type="Pfam" id="PF19269">
    <property type="entry name" value="Anticodon_2"/>
    <property type="match status" value="1"/>
</dbReference>
<dbReference type="GO" id="GO:0000049">
    <property type="term" value="F:tRNA binding"/>
    <property type="evidence" value="ECO:0007669"/>
    <property type="project" value="InterPro"/>
</dbReference>
<dbReference type="GO" id="GO:0008270">
    <property type="term" value="F:zinc ion binding"/>
    <property type="evidence" value="ECO:0007669"/>
    <property type="project" value="InterPro"/>
</dbReference>
<comment type="subunit">
    <text evidence="3">Monomer.</text>
</comment>
<dbReference type="InterPro" id="IPR008925">
    <property type="entry name" value="aa_tRNA-synth_I_cd-bd_sf"/>
</dbReference>
<reference evidence="14" key="1">
    <citation type="submission" date="2016-10" db="EMBL/GenBank/DDBJ databases">
        <authorList>
            <person name="de Groot N.N."/>
        </authorList>
    </citation>
    <scope>NUCLEOTIDE SEQUENCE</scope>
</reference>
<dbReference type="PROSITE" id="PS00178">
    <property type="entry name" value="AA_TRNA_LIGASE_I"/>
    <property type="match status" value="1"/>
</dbReference>
<dbReference type="InterPro" id="IPR033910">
    <property type="entry name" value="GluRS_core"/>
</dbReference>
<dbReference type="InterPro" id="IPR045462">
    <property type="entry name" value="aa-tRNA-synth_I_cd-bd"/>
</dbReference>
<evidence type="ECO:0000256" key="4">
    <source>
        <dbReference type="ARBA" id="ARBA00012835"/>
    </source>
</evidence>
<dbReference type="Gene3D" id="3.40.50.620">
    <property type="entry name" value="HUPs"/>
    <property type="match status" value="1"/>
</dbReference>
<dbReference type="InterPro" id="IPR014729">
    <property type="entry name" value="Rossmann-like_a/b/a_fold"/>
</dbReference>